<protein>
    <submittedName>
        <fullName evidence="3">Nitrilase family, member 2</fullName>
    </submittedName>
</protein>
<reference evidence="3" key="1">
    <citation type="submission" date="2020-06" db="EMBL/GenBank/DDBJ databases">
        <authorList>
            <consortium name="Plant Systems Biology data submission"/>
        </authorList>
    </citation>
    <scope>NUCLEOTIDE SEQUENCE</scope>
    <source>
        <strain evidence="3">D6</strain>
    </source>
</reference>
<sequence length="333" mass="37881">MAAKFYKEQRDKQILSIDFLPCPNTVIVGRGKKVAQHAGNVRFQELVKKELTEYSAVATTKADKSNIIQRVLTEVRLKSPHAFVKQDLTTLRWYRVEENAQRITTAQAFRDALKDKYKSSRVFKKLRREKEKKAVAVAMNSMPLARQVAALQNDRQPTLEDDTASNQTPRGLESKIHPTLEDNTASNQTPSGLESKIQMLSIDFLPCPNTVIVGRGKKVAQHPGNVRFQELIKKELTEYSAATTKADKSSIIQRVLTEVRLKSPHAFVKQDLTTLRWYCVEESVQRITIAQAFRDVLKDKYKSSRVFKKLRREEEKKAVAAAMSCSMEASKLK</sequence>
<evidence type="ECO:0000259" key="2">
    <source>
        <dbReference type="Pfam" id="PF20710"/>
    </source>
</evidence>
<comment type="caution">
    <text evidence="3">The sequence shown here is derived from an EMBL/GenBank/DDBJ whole genome shotgun (WGS) entry which is preliminary data.</text>
</comment>
<dbReference type="AlphaFoldDB" id="A0A9N8DDQ0"/>
<accession>A0A9N8DDQ0</accession>
<evidence type="ECO:0000313" key="3">
    <source>
        <dbReference type="EMBL" id="CAB9498620.1"/>
    </source>
</evidence>
<keyword evidence="4" id="KW-1185">Reference proteome</keyword>
<dbReference type="EMBL" id="CAICTM010000042">
    <property type="protein sequence ID" value="CAB9498620.1"/>
    <property type="molecule type" value="Genomic_DNA"/>
</dbReference>
<feature type="domain" description="DUF6824" evidence="2">
    <location>
        <begin position="26"/>
        <end position="111"/>
    </location>
</feature>
<gene>
    <name evidence="3" type="ORF">SEMRO_42_G025480.1</name>
</gene>
<evidence type="ECO:0000256" key="1">
    <source>
        <dbReference type="SAM" id="MobiDB-lite"/>
    </source>
</evidence>
<proteinExistence type="predicted"/>
<dbReference type="Proteomes" id="UP001153069">
    <property type="component" value="Unassembled WGS sequence"/>
</dbReference>
<evidence type="ECO:0000313" key="4">
    <source>
        <dbReference type="Proteomes" id="UP001153069"/>
    </source>
</evidence>
<name>A0A9N8DDQ0_9STRA</name>
<feature type="compositionally biased region" description="Polar residues" evidence="1">
    <location>
        <begin position="181"/>
        <end position="190"/>
    </location>
</feature>
<dbReference type="InterPro" id="IPR049227">
    <property type="entry name" value="DUF6824"/>
</dbReference>
<organism evidence="3 4">
    <name type="scientific">Seminavis robusta</name>
    <dbReference type="NCBI Taxonomy" id="568900"/>
    <lineage>
        <taxon>Eukaryota</taxon>
        <taxon>Sar</taxon>
        <taxon>Stramenopiles</taxon>
        <taxon>Ochrophyta</taxon>
        <taxon>Bacillariophyta</taxon>
        <taxon>Bacillariophyceae</taxon>
        <taxon>Bacillariophycidae</taxon>
        <taxon>Naviculales</taxon>
        <taxon>Naviculaceae</taxon>
        <taxon>Seminavis</taxon>
    </lineage>
</organism>
<feature type="domain" description="DUF6824" evidence="2">
    <location>
        <begin position="211"/>
        <end position="295"/>
    </location>
</feature>
<dbReference type="Pfam" id="PF20710">
    <property type="entry name" value="DUF6824"/>
    <property type="match status" value="2"/>
</dbReference>
<feature type="region of interest" description="Disordered" evidence="1">
    <location>
        <begin position="152"/>
        <end position="190"/>
    </location>
</feature>